<evidence type="ECO:0000259" key="7">
    <source>
        <dbReference type="Pfam" id="PF03807"/>
    </source>
</evidence>
<evidence type="ECO:0000256" key="4">
    <source>
        <dbReference type="HAMAP-Rule" id="MF_01925"/>
    </source>
</evidence>
<comment type="caution">
    <text evidence="9">The sequence shown here is derived from an EMBL/GenBank/DDBJ whole genome shotgun (WGS) entry which is preliminary data.</text>
</comment>
<dbReference type="InterPro" id="IPR029036">
    <property type="entry name" value="P5CR_dimer"/>
</dbReference>
<evidence type="ECO:0000256" key="2">
    <source>
        <dbReference type="ARBA" id="ARBA00022857"/>
    </source>
</evidence>
<dbReference type="Proteomes" id="UP000252893">
    <property type="component" value="Unassembled WGS sequence"/>
</dbReference>
<dbReference type="InterPro" id="IPR036291">
    <property type="entry name" value="NAD(P)-bd_dom_sf"/>
</dbReference>
<dbReference type="InterPro" id="IPR008927">
    <property type="entry name" value="6-PGluconate_DH-like_C_sf"/>
</dbReference>
<organism evidence="9 10">
    <name type="scientific">Pseudochrobactrum asaccharolyticum</name>
    <dbReference type="NCBI Taxonomy" id="354351"/>
    <lineage>
        <taxon>Bacteria</taxon>
        <taxon>Pseudomonadati</taxon>
        <taxon>Pseudomonadota</taxon>
        <taxon>Alphaproteobacteria</taxon>
        <taxon>Hyphomicrobiales</taxon>
        <taxon>Brucellaceae</taxon>
        <taxon>Pseudochrobactrum</taxon>
    </lineage>
</organism>
<comment type="catalytic activity">
    <reaction evidence="4">
        <text>L-proline + NAD(+) = (S)-1-pyrroline-5-carboxylate + NADH + 2 H(+)</text>
        <dbReference type="Rhea" id="RHEA:14105"/>
        <dbReference type="ChEBI" id="CHEBI:15378"/>
        <dbReference type="ChEBI" id="CHEBI:17388"/>
        <dbReference type="ChEBI" id="CHEBI:57540"/>
        <dbReference type="ChEBI" id="CHEBI:57945"/>
        <dbReference type="ChEBI" id="CHEBI:60039"/>
        <dbReference type="EC" id="1.5.1.2"/>
    </reaction>
</comment>
<dbReference type="GO" id="GO:0055129">
    <property type="term" value="P:L-proline biosynthetic process"/>
    <property type="evidence" value="ECO:0007669"/>
    <property type="project" value="UniProtKB-UniRule"/>
</dbReference>
<comment type="function">
    <text evidence="4">Catalyzes the reduction of 1-pyrroline-5-carboxylate (PCA) to L-proline.</text>
</comment>
<accession>A0A366E7Z6</accession>
<dbReference type="InterPro" id="IPR028939">
    <property type="entry name" value="P5C_Rdtase_cat_N"/>
</dbReference>
<dbReference type="NCBIfam" id="TIGR00112">
    <property type="entry name" value="proC"/>
    <property type="match status" value="1"/>
</dbReference>
<protein>
    <recommendedName>
        <fullName evidence="4 5">Pyrroline-5-carboxylate reductase</fullName>
        <shortName evidence="4">P5C reductase</shortName>
        <shortName evidence="4">P5CR</shortName>
        <ecNumber evidence="4 5">1.5.1.2</ecNumber>
    </recommendedName>
    <alternativeName>
        <fullName evidence="4">PCA reductase</fullName>
    </alternativeName>
</protein>
<evidence type="ECO:0000256" key="5">
    <source>
        <dbReference type="NCBIfam" id="TIGR00112"/>
    </source>
</evidence>
<dbReference type="PANTHER" id="PTHR11645:SF0">
    <property type="entry name" value="PYRROLINE-5-CARBOXYLATE REDUCTASE 3"/>
    <property type="match status" value="1"/>
</dbReference>
<comment type="subcellular location">
    <subcellularLocation>
        <location evidence="4">Cytoplasm</location>
    </subcellularLocation>
</comment>
<dbReference type="OrthoDB" id="9805754at2"/>
<comment type="similarity">
    <text evidence="1 4">Belongs to the pyrroline-5-carboxylate reductase family.</text>
</comment>
<proteinExistence type="inferred from homology"/>
<dbReference type="AlphaFoldDB" id="A0A366E7Z6"/>
<comment type="pathway">
    <text evidence="4">Amino-acid biosynthesis; L-proline biosynthesis; L-proline from L-glutamate 5-semialdehyde: step 1/1.</text>
</comment>
<feature type="domain" description="Pyrroline-5-carboxylate reductase catalytic N-terminal" evidence="7">
    <location>
        <begin position="8"/>
        <end position="98"/>
    </location>
</feature>
<dbReference type="InterPro" id="IPR000304">
    <property type="entry name" value="Pyrroline-COOH_reductase"/>
</dbReference>
<dbReference type="SUPFAM" id="SSF51735">
    <property type="entry name" value="NAD(P)-binding Rossmann-fold domains"/>
    <property type="match status" value="1"/>
</dbReference>
<dbReference type="SUPFAM" id="SSF48179">
    <property type="entry name" value="6-phosphogluconate dehydrogenase C-terminal domain-like"/>
    <property type="match status" value="1"/>
</dbReference>
<evidence type="ECO:0000313" key="10">
    <source>
        <dbReference type="Proteomes" id="UP000252893"/>
    </source>
</evidence>
<evidence type="ECO:0000256" key="3">
    <source>
        <dbReference type="ARBA" id="ARBA00023002"/>
    </source>
</evidence>
<keyword evidence="10" id="KW-1185">Reference proteome</keyword>
<evidence type="ECO:0000259" key="8">
    <source>
        <dbReference type="Pfam" id="PF14748"/>
    </source>
</evidence>
<dbReference type="UniPathway" id="UPA00098">
    <property type="reaction ID" value="UER00361"/>
</dbReference>
<feature type="binding site" evidence="6">
    <location>
        <begin position="70"/>
        <end position="73"/>
    </location>
    <ligand>
        <name>NADP(+)</name>
        <dbReference type="ChEBI" id="CHEBI:58349"/>
    </ligand>
</feature>
<dbReference type="GO" id="GO:0005737">
    <property type="term" value="C:cytoplasm"/>
    <property type="evidence" value="ECO:0007669"/>
    <property type="project" value="UniProtKB-SubCell"/>
</dbReference>
<dbReference type="RefSeq" id="WP_113942465.1">
    <property type="nucleotide sequence ID" value="NZ_JBHEEG010000003.1"/>
</dbReference>
<dbReference type="EC" id="1.5.1.2" evidence="4 5"/>
<name>A0A366E7Z6_9HYPH</name>
<keyword evidence="2 4" id="KW-0521">NADP</keyword>
<keyword evidence="3 4" id="KW-0560">Oxidoreductase</keyword>
<keyword evidence="4" id="KW-0963">Cytoplasm</keyword>
<dbReference type="Gene3D" id="3.40.50.720">
    <property type="entry name" value="NAD(P)-binding Rossmann-like Domain"/>
    <property type="match status" value="1"/>
</dbReference>
<evidence type="ECO:0000256" key="6">
    <source>
        <dbReference type="PIRSR" id="PIRSR000193-1"/>
    </source>
</evidence>
<dbReference type="Pfam" id="PF14748">
    <property type="entry name" value="P5CR_dimer"/>
    <property type="match status" value="1"/>
</dbReference>
<comment type="catalytic activity">
    <reaction evidence="4">
        <text>L-proline + NADP(+) = (S)-1-pyrroline-5-carboxylate + NADPH + 2 H(+)</text>
        <dbReference type="Rhea" id="RHEA:14109"/>
        <dbReference type="ChEBI" id="CHEBI:15378"/>
        <dbReference type="ChEBI" id="CHEBI:17388"/>
        <dbReference type="ChEBI" id="CHEBI:57783"/>
        <dbReference type="ChEBI" id="CHEBI:58349"/>
        <dbReference type="ChEBI" id="CHEBI:60039"/>
        <dbReference type="EC" id="1.5.1.2"/>
    </reaction>
</comment>
<feature type="domain" description="Pyrroline-5-carboxylate reductase dimerisation" evidence="8">
    <location>
        <begin position="162"/>
        <end position="267"/>
    </location>
</feature>
<keyword evidence="4" id="KW-0028">Amino-acid biosynthesis</keyword>
<evidence type="ECO:0000313" key="9">
    <source>
        <dbReference type="EMBL" id="RBO98493.1"/>
    </source>
</evidence>
<sequence>MTNKNTVLVGCGNMGYAMLQGWLASGKLQPSDVTVIEPADSLRERAGKLGVKAVKNSAEILDTPRLVIIAVKPQVIQNILPDYKPYAASATFLSVAAGTPVALFEQILGSQSAVIRCMPNTPAAIGKGMMVTFANSNVQPDMVQFTEELLATSGQVAQVNDESLMDAVTAVSGSGPAYIFHFIECLTQAGITAGLPQDIAGMLAMQTVYGAGALAATSTDTPSQLRINVTSPNGTTAAALDVLMGDSRLQNLLTEAVEAARQRSVELGKS</sequence>
<dbReference type="PANTHER" id="PTHR11645">
    <property type="entry name" value="PYRROLINE-5-CARBOXYLATE REDUCTASE"/>
    <property type="match status" value="1"/>
</dbReference>
<dbReference type="PIRSF" id="PIRSF000193">
    <property type="entry name" value="Pyrrol-5-carb_rd"/>
    <property type="match status" value="1"/>
</dbReference>
<keyword evidence="4" id="KW-0641">Proline biosynthesis</keyword>
<reference evidence="9 10" key="1">
    <citation type="submission" date="2018-06" db="EMBL/GenBank/DDBJ databases">
        <title>Genomic Encyclopedia of Type Strains, Phase IV (KMG-IV): sequencing the most valuable type-strain genomes for metagenomic binning, comparative biology and taxonomic classification.</title>
        <authorList>
            <person name="Goeker M."/>
        </authorList>
    </citation>
    <scope>NUCLEOTIDE SEQUENCE [LARGE SCALE GENOMIC DNA]</scope>
    <source>
        <strain evidence="9 10">DSM 25619</strain>
    </source>
</reference>
<evidence type="ECO:0000256" key="1">
    <source>
        <dbReference type="ARBA" id="ARBA00005525"/>
    </source>
</evidence>
<dbReference type="Pfam" id="PF03807">
    <property type="entry name" value="F420_oxidored"/>
    <property type="match status" value="1"/>
</dbReference>
<dbReference type="HAMAP" id="MF_01925">
    <property type="entry name" value="P5C_reductase"/>
    <property type="match status" value="1"/>
</dbReference>
<dbReference type="FunFam" id="1.10.3730.10:FF:000001">
    <property type="entry name" value="Pyrroline-5-carboxylate reductase"/>
    <property type="match status" value="1"/>
</dbReference>
<dbReference type="Gene3D" id="1.10.3730.10">
    <property type="entry name" value="ProC C-terminal domain-like"/>
    <property type="match status" value="1"/>
</dbReference>
<dbReference type="GO" id="GO:0004735">
    <property type="term" value="F:pyrroline-5-carboxylate reductase activity"/>
    <property type="evidence" value="ECO:0007669"/>
    <property type="project" value="UniProtKB-UniRule"/>
</dbReference>
<dbReference type="EMBL" id="QNRH01000001">
    <property type="protein sequence ID" value="RBO98493.1"/>
    <property type="molecule type" value="Genomic_DNA"/>
</dbReference>
<gene>
    <name evidence="4" type="primary">proC</name>
    <name evidence="9" type="ORF">DFR47_10189</name>
</gene>